<accession>A0ABW1H357</accession>
<dbReference type="SUPFAM" id="SSF82607">
    <property type="entry name" value="YbaB-like"/>
    <property type="match status" value="1"/>
</dbReference>
<name>A0ABW1H357_9ACTN</name>
<keyword evidence="2" id="KW-1185">Reference proteome</keyword>
<protein>
    <submittedName>
        <fullName evidence="1">YbaB/EbfC family DNA-binding protein</fullName>
    </submittedName>
</protein>
<sequence>MLDQVVAAAGTVQQVAAGGAEPVRTSAANGWVEAELGADGRLASLTLDPGLKGLPMERVANAIVEAVNAALDEQQAQGGHGGPSVDLTEVMAQLKQIQEAAVPQMRSFVAAMTRAQQEAAARAAR</sequence>
<reference evidence="2" key="1">
    <citation type="journal article" date="2019" name="Int. J. Syst. Evol. Microbiol.">
        <title>The Global Catalogue of Microorganisms (GCM) 10K type strain sequencing project: providing services to taxonomists for standard genome sequencing and annotation.</title>
        <authorList>
            <consortium name="The Broad Institute Genomics Platform"/>
            <consortium name="The Broad Institute Genome Sequencing Center for Infectious Disease"/>
            <person name="Wu L."/>
            <person name="Ma J."/>
        </authorList>
    </citation>
    <scope>NUCLEOTIDE SEQUENCE [LARGE SCALE GENOMIC DNA]</scope>
    <source>
        <strain evidence="2">CGMCC 4.7144</strain>
    </source>
</reference>
<proteinExistence type="predicted"/>
<dbReference type="RefSeq" id="WP_377506493.1">
    <property type="nucleotide sequence ID" value="NZ_JBHSQS010000003.1"/>
</dbReference>
<organism evidence="1 2">
    <name type="scientific">Micromonospora vulcania</name>
    <dbReference type="NCBI Taxonomy" id="1441873"/>
    <lineage>
        <taxon>Bacteria</taxon>
        <taxon>Bacillati</taxon>
        <taxon>Actinomycetota</taxon>
        <taxon>Actinomycetes</taxon>
        <taxon>Micromonosporales</taxon>
        <taxon>Micromonosporaceae</taxon>
        <taxon>Micromonospora</taxon>
    </lineage>
</organism>
<evidence type="ECO:0000313" key="1">
    <source>
        <dbReference type="EMBL" id="MFC5922862.1"/>
    </source>
</evidence>
<comment type="caution">
    <text evidence="1">The sequence shown here is derived from an EMBL/GenBank/DDBJ whole genome shotgun (WGS) entry which is preliminary data.</text>
</comment>
<keyword evidence="1" id="KW-0238">DNA-binding</keyword>
<evidence type="ECO:0000313" key="2">
    <source>
        <dbReference type="Proteomes" id="UP001596226"/>
    </source>
</evidence>
<dbReference type="GO" id="GO:0003677">
    <property type="term" value="F:DNA binding"/>
    <property type="evidence" value="ECO:0007669"/>
    <property type="project" value="UniProtKB-KW"/>
</dbReference>
<dbReference type="EMBL" id="JBHSQS010000003">
    <property type="protein sequence ID" value="MFC5922862.1"/>
    <property type="molecule type" value="Genomic_DNA"/>
</dbReference>
<dbReference type="InterPro" id="IPR036894">
    <property type="entry name" value="YbaB-like_sf"/>
</dbReference>
<dbReference type="Gene3D" id="3.30.1310.10">
    <property type="entry name" value="Nucleoid-associated protein YbaB-like domain"/>
    <property type="match status" value="1"/>
</dbReference>
<dbReference type="Proteomes" id="UP001596226">
    <property type="component" value="Unassembled WGS sequence"/>
</dbReference>
<gene>
    <name evidence="1" type="ORF">ACFQGL_05845</name>
</gene>